<evidence type="ECO:0000313" key="4">
    <source>
        <dbReference type="EMBL" id="MFD1096219.1"/>
    </source>
</evidence>
<organism evidence="4 5">
    <name type="scientific">Salegentibacter chungangensis</name>
    <dbReference type="NCBI Taxonomy" id="1335724"/>
    <lineage>
        <taxon>Bacteria</taxon>
        <taxon>Pseudomonadati</taxon>
        <taxon>Bacteroidota</taxon>
        <taxon>Flavobacteriia</taxon>
        <taxon>Flavobacteriales</taxon>
        <taxon>Flavobacteriaceae</taxon>
        <taxon>Salegentibacter</taxon>
    </lineage>
</organism>
<keyword evidence="5" id="KW-1185">Reference proteome</keyword>
<evidence type="ECO:0000256" key="1">
    <source>
        <dbReference type="ARBA" id="ARBA00022729"/>
    </source>
</evidence>
<dbReference type="NCBIfam" id="TIGR04183">
    <property type="entry name" value="Por_Secre_tail"/>
    <property type="match status" value="1"/>
</dbReference>
<accession>A0ABW3NVS7</accession>
<protein>
    <submittedName>
        <fullName evidence="4">T9SS type A sorting domain-containing protein</fullName>
    </submittedName>
</protein>
<feature type="region of interest" description="Disordered" evidence="2">
    <location>
        <begin position="649"/>
        <end position="668"/>
    </location>
</feature>
<keyword evidence="1" id="KW-0732">Signal</keyword>
<gene>
    <name evidence="4" type="ORF">ACFQ3Q_10705</name>
</gene>
<dbReference type="Proteomes" id="UP001597131">
    <property type="component" value="Unassembled WGS sequence"/>
</dbReference>
<reference evidence="5" key="1">
    <citation type="journal article" date="2019" name="Int. J. Syst. Evol. Microbiol.">
        <title>The Global Catalogue of Microorganisms (GCM) 10K type strain sequencing project: providing services to taxonomists for standard genome sequencing and annotation.</title>
        <authorList>
            <consortium name="The Broad Institute Genomics Platform"/>
            <consortium name="The Broad Institute Genome Sequencing Center for Infectious Disease"/>
            <person name="Wu L."/>
            <person name="Ma J."/>
        </authorList>
    </citation>
    <scope>NUCLEOTIDE SEQUENCE [LARGE SCALE GENOMIC DNA]</scope>
    <source>
        <strain evidence="5">CCUG 64793</strain>
    </source>
</reference>
<dbReference type="Pfam" id="PF19081">
    <property type="entry name" value="Ig_7"/>
    <property type="match status" value="1"/>
</dbReference>
<sequence length="1390" mass="149255">MKLRLFSNGSLLTMLLVLLAFLFQTDVFSQNIKGLAPLLQPLGGLNIDGNAYVNVDGEPGGDWLFEFGTDPENKNPGGVFPPSASDGIAEGIPDMPYPDDFYLYPGQTTFFRDNITNNDPTIFTSSNKINDDPNTYTWGTGSSPNKNEIQNAIAHFSYADGSLTYGNDGDLWLAFAADRQVTNGSSYIDFEVLQKPLTAEPDGTFSSLGEQGGRTLGDLLITIEFTNGGGAAKVVVRQWDENDGGGYIYRIVENPEAGTVFGTENDVESIVPFSIYFQDPVEGNFYQYSINQWAEGAVNISAFFPEDECLTLSTLFVRTRTSGSSSQSELKDFPGKPIQITIDTTPEAPELTDDAACDTWDGTLTAEGCEGTVKWYDAAEEGNLLHTGADFSPGPLTETTSYWASCTVDLCEGPRAMVTVTIYESPDFDVTDLYDCEDGTTGAQDFDLNDAISNEEEGTLSFYTSLADAQGASGAISASASVTVAESPKEFWARLDNDNDGEENCHTIKSFMVTVYDNPDLMVQDLEACEDGTTEAQSFDLNDAVTDADSGSTSFYASEANALAGTPAISSPESYSADLGTTTLWARSDNDNDGEEGCFSIASFDVTVYDNPDLMVQDLADCEDGTTEAQTFDLNDAVTDADSGTTSFYASEGDANAGTPAISSPESYSADLGTTTLWARSDNDSDGEEGCYSIASFDVTVYDNPDFDVEDLASCQADDAETAEFDLNDAVSNEDAGSLSFYNSEADALVPQNAISDPTMVSVGQAGDTFWVRLDNDDDGEEGCYTIKSFDVTVYDNPDLQVQDLSDCEDGETGAQSFDLYDGVTDADGGTLSFYESESDAMNETGAIGTPMSFSVNIGSDVIWVRSDNDSDDEEGCYSIASFTIYVYDNPDLMVQDLEDCEDGMTGSQSFNLNAAVTDDDGGSVSFYETEQNALDKSGAIGTPGAYSADLGTITLWARSDNDNDGEEGCFSIASFDVTVYDNPDLMVQDLSDCEDLDTGAQTFDLYNGVTDADGGTLSFYNSENDAMNETGAIGTPMSFSVNIGSDVIWVRSDNDSDDDEGCYSIASFTIYVYDNPDVTTTNPDTICYGESVDLSLYVSADGGTVTYHSTQEDADNDMNALGSSVVSPEVGTTTYYVRSETTNGDDICYGTATIMVTVEECAQEGCTLGYWKNHTDRWCEEYETCTLYENVFANAPQEFKDADLTLLEALNLGGGGIYNLARQSVAALLNTCSSGEDDIEFAYSDIETLIEDVNYAFANGEAGSFGSYLDGLNQAGCPLGGSAATTAPNGTCGSEESSSLQADAGSFSVSPVPFKDHLTVKYNFNYTSNVNIQIFNLSGQMIQNFKFKEVSGGDISQLSLGFTVRPSQAYIIKVNTDRESFSKTILSSE</sequence>
<evidence type="ECO:0000256" key="2">
    <source>
        <dbReference type="SAM" id="MobiDB-lite"/>
    </source>
</evidence>
<evidence type="ECO:0000313" key="5">
    <source>
        <dbReference type="Proteomes" id="UP001597131"/>
    </source>
</evidence>
<proteinExistence type="predicted"/>
<comment type="caution">
    <text evidence="4">The sequence shown here is derived from an EMBL/GenBank/DDBJ whole genome shotgun (WGS) entry which is preliminary data.</text>
</comment>
<name>A0ABW3NVS7_9FLAO</name>
<feature type="domain" description="Ig-like" evidence="3">
    <location>
        <begin position="346"/>
        <end position="422"/>
    </location>
</feature>
<dbReference type="InterPro" id="IPR044023">
    <property type="entry name" value="Ig_7"/>
</dbReference>
<dbReference type="InterPro" id="IPR026444">
    <property type="entry name" value="Secre_tail"/>
</dbReference>
<dbReference type="RefSeq" id="WP_380745554.1">
    <property type="nucleotide sequence ID" value="NZ_JBHTLI010000001.1"/>
</dbReference>
<evidence type="ECO:0000259" key="3">
    <source>
        <dbReference type="Pfam" id="PF19081"/>
    </source>
</evidence>
<dbReference type="EMBL" id="JBHTLI010000001">
    <property type="protein sequence ID" value="MFD1096219.1"/>
    <property type="molecule type" value="Genomic_DNA"/>
</dbReference>